<keyword evidence="2" id="KW-0812">Transmembrane</keyword>
<protein>
    <submittedName>
        <fullName evidence="3">Uncharacterized protein</fullName>
    </submittedName>
</protein>
<feature type="transmembrane region" description="Helical" evidence="2">
    <location>
        <begin position="68"/>
        <end position="94"/>
    </location>
</feature>
<feature type="compositionally biased region" description="Basic and acidic residues" evidence="1">
    <location>
        <begin position="181"/>
        <end position="191"/>
    </location>
</feature>
<evidence type="ECO:0000313" key="4">
    <source>
        <dbReference type="Proteomes" id="UP000272015"/>
    </source>
</evidence>
<accession>A0A3A5MT25</accession>
<keyword evidence="2" id="KW-0472">Membrane</keyword>
<keyword evidence="2" id="KW-1133">Transmembrane helix</keyword>
<name>A0A3A5MT25_9MICO</name>
<dbReference type="Pfam" id="PF19728">
    <property type="entry name" value="DUF6220"/>
    <property type="match status" value="1"/>
</dbReference>
<feature type="transmembrane region" description="Helical" evidence="2">
    <location>
        <begin position="100"/>
        <end position="127"/>
    </location>
</feature>
<sequence length="191" mass="20247">MRKVFAVLSVLLTASLVLQFYLAAVGVFSDPEDELFALHGTNGRIVLPILALLVLLAAVFARAGRRVIWLSALPLILVLFQTVLFIVVGAAFGLTEEDQVIPLAATLVIALHAIVGLTAFFVATMLIRRSWPGAFPRQGAGGEPALVGASAPVGVTDAAARSAEPVRSEPVRSEPVQPASERGRRATRDDE</sequence>
<dbReference type="InterPro" id="IPR046192">
    <property type="entry name" value="DUF6220"/>
</dbReference>
<dbReference type="RefSeq" id="WP_119974088.1">
    <property type="nucleotide sequence ID" value="NZ_JBHSQA010000017.1"/>
</dbReference>
<dbReference type="AlphaFoldDB" id="A0A3A5MT25"/>
<evidence type="ECO:0000313" key="3">
    <source>
        <dbReference type="EMBL" id="RJT89096.1"/>
    </source>
</evidence>
<evidence type="ECO:0000256" key="2">
    <source>
        <dbReference type="SAM" id="Phobius"/>
    </source>
</evidence>
<comment type="caution">
    <text evidence="3">The sequence shown here is derived from an EMBL/GenBank/DDBJ whole genome shotgun (WGS) entry which is preliminary data.</text>
</comment>
<dbReference type="OrthoDB" id="5007660at2"/>
<evidence type="ECO:0000256" key="1">
    <source>
        <dbReference type="SAM" id="MobiDB-lite"/>
    </source>
</evidence>
<keyword evidence="4" id="KW-1185">Reference proteome</keyword>
<organism evidence="3 4">
    <name type="scientific">Cryobacterium melibiosiphilum</name>
    <dbReference type="NCBI Taxonomy" id="995039"/>
    <lineage>
        <taxon>Bacteria</taxon>
        <taxon>Bacillati</taxon>
        <taxon>Actinomycetota</taxon>
        <taxon>Actinomycetes</taxon>
        <taxon>Micrococcales</taxon>
        <taxon>Microbacteriaceae</taxon>
        <taxon>Cryobacterium</taxon>
    </lineage>
</organism>
<proteinExistence type="predicted"/>
<gene>
    <name evidence="3" type="ORF">D6T64_08295</name>
</gene>
<feature type="region of interest" description="Disordered" evidence="1">
    <location>
        <begin position="158"/>
        <end position="191"/>
    </location>
</feature>
<feature type="transmembrane region" description="Helical" evidence="2">
    <location>
        <begin position="45"/>
        <end position="61"/>
    </location>
</feature>
<reference evidence="3 4" key="1">
    <citation type="submission" date="2018-09" db="EMBL/GenBank/DDBJ databases">
        <title>Novel species of Cryobacterium.</title>
        <authorList>
            <person name="Liu Q."/>
            <person name="Xin Y.-H."/>
        </authorList>
    </citation>
    <scope>NUCLEOTIDE SEQUENCE [LARGE SCALE GENOMIC DNA]</scope>
    <source>
        <strain evidence="3 4">Hh39</strain>
    </source>
</reference>
<dbReference type="EMBL" id="QZVS01000077">
    <property type="protein sequence ID" value="RJT89096.1"/>
    <property type="molecule type" value="Genomic_DNA"/>
</dbReference>
<dbReference type="Proteomes" id="UP000272015">
    <property type="component" value="Unassembled WGS sequence"/>
</dbReference>